<evidence type="ECO:0000313" key="3">
    <source>
        <dbReference type="Proteomes" id="UP000830375"/>
    </source>
</evidence>
<accession>A0ABQ8L5C3</accession>
<sequence>MTAVAARSEADAELAAMLLRVGKSMVVVVSPSPEHLRLDDWFLGARTNVPPRPVPVPFFPEVHEELTKMWRAPYTARLSLSSSLLTTLDACKLSLALAAKAYSSAGQDASVLHAMAILQVYQAKALKELHNGSSDPGLMQELRLVTNNLVQMADVDKVRFLDTPEPGWPLRHLVLGLLVAKGASLQLLHVLPVTIQEATRQPGRRTSCRKAAQPDAQVSTKRKTCKSAALGPVPERQQFPTRSLNSPPRDPVEKVSVAQGSPTLLQGAPLPELSPLPLPGCPTADGVTRLRNSVCEASAQVQGRPFHICPFHSVLHVEIAVLLAKDAIKPVPPTEMKSGFYSPYFIVPKKSGSGISVQTPPLCPVPVSPRLYQTCGGCPSPAFDVWLIIAFLRDLLCRHRDLRLLGHMAAETEGTPLGLLHMRLLQCWLHDRIPRWTWHCSTFQVGVTPECRHLFSPWSDPVFLRAGSFRLLDTNSVSRSTPFFSDAAGQTRASPHGQHSDRSVHQPPGRSTLPSHVATRPPSPPLEAPLSKDTLAHSWPRGLLKYAFPPVSLLAKTLCKIREDEEQVLLVAPYWPTQTWFVDLMLLATAPPCKIPLRKDLLSQGMGTICHLRPICGTFTCGFWMGRGRSFSGRNRHYYSGPLYEAGLCSKVGSVS</sequence>
<evidence type="ECO:0000256" key="1">
    <source>
        <dbReference type="SAM" id="MobiDB-lite"/>
    </source>
</evidence>
<reference evidence="2 3" key="1">
    <citation type="submission" date="2022-01" db="EMBL/GenBank/DDBJ databases">
        <title>A high-quality chromosome-level genome assembly of rohu carp, Labeo rohita.</title>
        <authorList>
            <person name="Arick M.A. II"/>
            <person name="Hsu C.-Y."/>
            <person name="Magbanua Z."/>
            <person name="Pechanova O."/>
            <person name="Grover C."/>
            <person name="Miller E."/>
            <person name="Thrash A."/>
            <person name="Ezzel L."/>
            <person name="Alam S."/>
            <person name="Benzie J."/>
            <person name="Hamilton M."/>
            <person name="Karsi A."/>
            <person name="Lawrence M.L."/>
            <person name="Peterson D.G."/>
        </authorList>
    </citation>
    <scope>NUCLEOTIDE SEQUENCE [LARGE SCALE GENOMIC DNA]</scope>
    <source>
        <strain evidence="3">BAU-BD-2019</strain>
        <tissue evidence="2">Blood</tissue>
    </source>
</reference>
<dbReference type="Proteomes" id="UP000830375">
    <property type="component" value="Unassembled WGS sequence"/>
</dbReference>
<keyword evidence="3" id="KW-1185">Reference proteome</keyword>
<proteinExistence type="predicted"/>
<name>A0ABQ8L5C3_LABRO</name>
<comment type="caution">
    <text evidence="2">The sequence shown here is derived from an EMBL/GenBank/DDBJ whole genome shotgun (WGS) entry which is preliminary data.</text>
</comment>
<organism evidence="2 3">
    <name type="scientific">Labeo rohita</name>
    <name type="common">Indian major carp</name>
    <name type="synonym">Cyprinus rohita</name>
    <dbReference type="NCBI Taxonomy" id="84645"/>
    <lineage>
        <taxon>Eukaryota</taxon>
        <taxon>Metazoa</taxon>
        <taxon>Chordata</taxon>
        <taxon>Craniata</taxon>
        <taxon>Vertebrata</taxon>
        <taxon>Euteleostomi</taxon>
        <taxon>Actinopterygii</taxon>
        <taxon>Neopterygii</taxon>
        <taxon>Teleostei</taxon>
        <taxon>Ostariophysi</taxon>
        <taxon>Cypriniformes</taxon>
        <taxon>Cyprinidae</taxon>
        <taxon>Labeoninae</taxon>
        <taxon>Labeonini</taxon>
        <taxon>Labeo</taxon>
    </lineage>
</organism>
<evidence type="ECO:0000313" key="2">
    <source>
        <dbReference type="EMBL" id="KAI2645524.1"/>
    </source>
</evidence>
<feature type="region of interest" description="Disordered" evidence="1">
    <location>
        <begin position="199"/>
        <end position="256"/>
    </location>
</feature>
<protein>
    <submittedName>
        <fullName evidence="2">Cytoplasmic polyadenylation element-binding protein</fullName>
    </submittedName>
</protein>
<dbReference type="EMBL" id="JACTAM010002212">
    <property type="protein sequence ID" value="KAI2645524.1"/>
    <property type="molecule type" value="Genomic_DNA"/>
</dbReference>
<feature type="region of interest" description="Disordered" evidence="1">
    <location>
        <begin position="484"/>
        <end position="531"/>
    </location>
</feature>
<gene>
    <name evidence="2" type="ORF">H4Q32_030382</name>
</gene>